<comment type="caution">
    <text evidence="2">The sequence shown here is derived from an EMBL/GenBank/DDBJ whole genome shotgun (WGS) entry which is preliminary data.</text>
</comment>
<keyword evidence="1" id="KW-1133">Transmembrane helix</keyword>
<dbReference type="Proteomes" id="UP000618818">
    <property type="component" value="Unassembled WGS sequence"/>
</dbReference>
<feature type="transmembrane region" description="Helical" evidence="1">
    <location>
        <begin position="20"/>
        <end position="40"/>
    </location>
</feature>
<keyword evidence="1" id="KW-0472">Membrane</keyword>
<evidence type="ECO:0000313" key="2">
    <source>
        <dbReference type="EMBL" id="MBD3923287.1"/>
    </source>
</evidence>
<accession>A0ABR8N6W2</accession>
<evidence type="ECO:0000256" key="1">
    <source>
        <dbReference type="SAM" id="Phobius"/>
    </source>
</evidence>
<keyword evidence="3" id="KW-1185">Reference proteome</keyword>
<proteinExistence type="predicted"/>
<sequence length="665" mass="73575">MSKTSAFDVRYDRRLSEGFLAHLLPGGVLASLAVYAKSALFPLDLRFRRDVKTQAEHVSLYVGLTSVLDVHHAKSGKLRLKVHQTHQQNGKFDPGWSALRTPDELAAIWPDVELYLDRVIPMAARSHGTKEGAVQAAVAAHRSRERIVLDREVTPSFRDAAFKKQFMEECQRPILEALAKADLGFGGVPAKLGNECDALAIDHAGRVLAVEVKPLAVGSIAWVAAQAVMYARILQRWIDLDDTGADGPAHVLRGMLAQRHAVRLAPPLEVALPDQLRVTPVVALQRGASPEMVRRMLKVRDVLSAADMGVEPVEIYEVNLIGEWIPLDESRLPDGRPVARRNYARESNERAVHWKHNTSALPDEARGPGAVRGWGGTYDVDYALPEAYASHNLLPEVRDMALELFEKHEIAWHQSIHGGPTNHLRSSQVQCVNALGQMMADPDRIRTAFGRVLEIGEVRDFGEIDPAEKGRCLTFEFVGLHDYFGEGKAGVLTRGSQSTSVDAAFAYVDGNGRDALALVEWKFTETYPTADGGADRKKATRSSRYTRALQSEDGPIAVDGVELTDLFHEPIYQLVRQQLLAREMERDVRVKADVVTVVHVLSPENAAYQRSYVSPSLRGRGATVSEVWQSLLRVPGRFVSLDPAVFLDPHVTSEEYVLRYGGIDD</sequence>
<keyword evidence="1" id="KW-0812">Transmembrane</keyword>
<dbReference type="RefSeq" id="WP_191193174.1">
    <property type="nucleotide sequence ID" value="NZ_JACXYZ010000001.1"/>
</dbReference>
<dbReference type="EMBL" id="JACXYZ010000001">
    <property type="protein sequence ID" value="MBD3923287.1"/>
    <property type="molecule type" value="Genomic_DNA"/>
</dbReference>
<gene>
    <name evidence="2" type="ORF">IEZ26_01530</name>
</gene>
<evidence type="ECO:0000313" key="3">
    <source>
        <dbReference type="Proteomes" id="UP000618818"/>
    </source>
</evidence>
<dbReference type="InterPro" id="IPR054333">
    <property type="entry name" value="REase-ARP-assoc"/>
</dbReference>
<protein>
    <recommendedName>
        <fullName evidence="4">DUF91 domain-containing protein</fullName>
    </recommendedName>
</protein>
<name>A0ABR8N6W2_9ACTN</name>
<evidence type="ECO:0008006" key="4">
    <source>
        <dbReference type="Google" id="ProtNLM"/>
    </source>
</evidence>
<organism evidence="2 3">
    <name type="scientific">Nocardioides cavernae</name>
    <dbReference type="NCBI Taxonomy" id="1921566"/>
    <lineage>
        <taxon>Bacteria</taxon>
        <taxon>Bacillati</taxon>
        <taxon>Actinomycetota</taxon>
        <taxon>Actinomycetes</taxon>
        <taxon>Propionibacteriales</taxon>
        <taxon>Nocardioidaceae</taxon>
        <taxon>Nocardioides</taxon>
    </lineage>
</organism>
<dbReference type="Pfam" id="PF22558">
    <property type="entry name" value="REase-ARP"/>
    <property type="match status" value="1"/>
</dbReference>
<reference evidence="2 3" key="1">
    <citation type="submission" date="2020-09" db="EMBL/GenBank/DDBJ databases">
        <title>novel species in genus Nocardioides.</title>
        <authorList>
            <person name="Zhang G."/>
        </authorList>
    </citation>
    <scope>NUCLEOTIDE SEQUENCE [LARGE SCALE GENOMIC DNA]</scope>
    <source>
        <strain evidence="2 3">KCTC 39551</strain>
    </source>
</reference>